<proteinExistence type="predicted"/>
<reference evidence="1" key="1">
    <citation type="submission" date="2022-06" db="EMBL/GenBank/DDBJ databases">
        <title>Fusarium solani species complex genomes reveal bases of compartmentalisation and animal pathogenesis.</title>
        <authorList>
            <person name="Tsai I.J."/>
        </authorList>
    </citation>
    <scope>NUCLEOTIDE SEQUENCE</scope>
    <source>
        <strain evidence="1">Fu6.1</strain>
    </source>
</reference>
<dbReference type="Proteomes" id="UP001065298">
    <property type="component" value="Chromosome 12"/>
</dbReference>
<name>A0ACC0QE33_9HYPO</name>
<keyword evidence="1" id="KW-0808">Transferase</keyword>
<organism evidence="1 2">
    <name type="scientific">Fusarium keratoplasticum</name>
    <dbReference type="NCBI Taxonomy" id="1328300"/>
    <lineage>
        <taxon>Eukaryota</taxon>
        <taxon>Fungi</taxon>
        <taxon>Dikarya</taxon>
        <taxon>Ascomycota</taxon>
        <taxon>Pezizomycotina</taxon>
        <taxon>Sordariomycetes</taxon>
        <taxon>Hypocreomycetidae</taxon>
        <taxon>Hypocreales</taxon>
        <taxon>Nectriaceae</taxon>
        <taxon>Fusarium</taxon>
        <taxon>Fusarium solani species complex</taxon>
    </lineage>
</organism>
<evidence type="ECO:0000313" key="2">
    <source>
        <dbReference type="Proteomes" id="UP001065298"/>
    </source>
</evidence>
<protein>
    <submittedName>
        <fullName evidence="1">Protein kinase domain-containing protein</fullName>
    </submittedName>
</protein>
<keyword evidence="2" id="KW-1185">Reference proteome</keyword>
<dbReference type="EMBL" id="CM046514">
    <property type="protein sequence ID" value="KAI8651032.1"/>
    <property type="molecule type" value="Genomic_DNA"/>
</dbReference>
<comment type="caution">
    <text evidence="1">The sequence shown here is derived from an EMBL/GenBank/DDBJ whole genome shotgun (WGS) entry which is preliminary data.</text>
</comment>
<evidence type="ECO:0000313" key="1">
    <source>
        <dbReference type="EMBL" id="KAI8651032.1"/>
    </source>
</evidence>
<gene>
    <name evidence="1" type="ORF">NCS57_01438900</name>
</gene>
<accession>A0ACC0QE33</accession>
<sequence length="615" mass="70117">MPPDGPRITLNSTDCPPTDSPPTRSTIPNPQPDQHANYTYQGSGLIPIEEDNDAPLSDVLRDYQIVGEDGRYWTDKLLRHILTRDRVQYELKRSEYAFRDIDDLVNKVHPLEGSTQTESYLKVFALLLLQDKVKDLELFIKDTVCDEKLPIILEKARRGYRVYSSKNPSKLLECFGNWRSGEHEGFERDQWNVMTTFFGLTKDKTCKEFELTSRMSRPWRKFQFTGTSDRVLHASGTYGTVTRVEFHPTSHSFQDALSEVNIDISGFAIKTLHGTKPEDEPQFRRELDQLKRFSGVAHSHLVTTLGAFKHGDKWNFIFPGAHCDLDEYLEQHDSSWTHGAVDWAFKQLLGITGALDTIHNPSHLNLVPDIVNRYGRHGDIKCDNILCFPVSAQSDQYHLIISDFGISAFNRDTSRSNIPNEKVPGVPGYRPPECDVTGGKISRSFDIWTLGCLFLEFITWVLGGRDLLKDFRHKRVTTYLITGANNNMFYVLKRTENGGYVAQVKPEVTKWIQRLRRHENCSQLIHDVLDLIQHEMLVVLEDKQKKAPIGSTGKRSSSGELKNKLDRIQRKCTEAYCTKGLPRDDKTSLLAPAVEVELNSFAKVSISRQDKAVGE</sequence>
<keyword evidence="1" id="KW-0418">Kinase</keyword>